<proteinExistence type="predicted"/>
<sequence>MVLSNSLNSSNIATRIPRQWHHSFTGHIQKMKVPLYHRLTPVPVLQRWTYHIVRLLSSAWRRYLVKTLKQEE</sequence>
<dbReference type="OrthoDB" id="2161974at2759"/>
<dbReference type="ChiTaRS" id="NAV3">
    <property type="organism name" value="human"/>
</dbReference>
<accession>L8ECF3</accession>
<protein>
    <submittedName>
        <fullName evidence="1">Alternative protein NAV3</fullName>
    </submittedName>
</protein>
<dbReference type="EMBL" id="HF583970">
    <property type="protein sequence ID" value="CCQ43467.1"/>
    <property type="molecule type" value="Genomic_DNA"/>
</dbReference>
<dbReference type="AlphaFoldDB" id="L8ECF3"/>
<name>L8ECF3_HUMAN</name>
<organism evidence="1">
    <name type="scientific">Homo sapiens</name>
    <name type="common">Human</name>
    <dbReference type="NCBI Taxonomy" id="9606"/>
    <lineage>
        <taxon>Eukaryota</taxon>
        <taxon>Metazoa</taxon>
        <taxon>Chordata</taxon>
        <taxon>Craniata</taxon>
        <taxon>Vertebrata</taxon>
        <taxon>Euteleostomi</taxon>
        <taxon>Mammalia</taxon>
        <taxon>Eutheria</taxon>
        <taxon>Euarchontoglires</taxon>
        <taxon>Primates</taxon>
        <taxon>Haplorrhini</taxon>
        <taxon>Catarrhini</taxon>
        <taxon>Hominidae</taxon>
        <taxon>Homo</taxon>
    </lineage>
</organism>
<gene>
    <name evidence="1" type="primary">NAV3</name>
</gene>
<reference evidence="1" key="1">
    <citation type="journal article" date="2013" name="PLoS ONE">
        <title>Direct detection of alternative open reading frames translation products in human significantly expands the proteome.</title>
        <authorList>
            <person name="Vanderperre B."/>
            <person name="Lucier J.-F."/>
            <person name="Motard J."/>
            <person name="Tremblay G."/>
            <person name="Vanderperre S."/>
            <person name="Wisztorski M."/>
            <person name="Salzet M."/>
            <person name="Boisvert F.-M."/>
            <person name="Roucou X."/>
        </authorList>
    </citation>
    <scope>NUCLEOTIDE SEQUENCE</scope>
</reference>
<evidence type="ECO:0000313" key="1">
    <source>
        <dbReference type="EMBL" id="CCQ43467.1"/>
    </source>
</evidence>